<dbReference type="KEGG" id="msil:METEAL_06010"/>
<dbReference type="PRINTS" id="PR00981">
    <property type="entry name" value="TRNASYNTHSER"/>
</dbReference>
<evidence type="ECO:0000313" key="17">
    <source>
        <dbReference type="Proteomes" id="UP001238179"/>
    </source>
</evidence>
<evidence type="ECO:0000256" key="5">
    <source>
        <dbReference type="ARBA" id="ARBA00022598"/>
    </source>
</evidence>
<dbReference type="Pfam" id="PF02403">
    <property type="entry name" value="Seryl_tRNA_N"/>
    <property type="match status" value="1"/>
</dbReference>
<keyword evidence="17" id="KW-1185">Reference proteome</keyword>
<evidence type="ECO:0000256" key="1">
    <source>
        <dbReference type="ARBA" id="ARBA00004496"/>
    </source>
</evidence>
<gene>
    <name evidence="12 16" type="primary">serS</name>
    <name evidence="16" type="ORF">METEAL_06010</name>
</gene>
<evidence type="ECO:0000256" key="2">
    <source>
        <dbReference type="ARBA" id="ARBA00005045"/>
    </source>
</evidence>
<feature type="binding site" evidence="12 14">
    <location>
        <begin position="260"/>
        <end position="262"/>
    </location>
    <ligand>
        <name>ATP</name>
        <dbReference type="ChEBI" id="CHEBI:30616"/>
    </ligand>
</feature>
<feature type="binding site" evidence="13">
    <location>
        <position position="229"/>
    </location>
    <ligand>
        <name>L-serine</name>
        <dbReference type="ChEBI" id="CHEBI:33384"/>
    </ligand>
</feature>
<keyword evidence="7 12" id="KW-0067">ATP-binding</keyword>
<evidence type="ECO:0000256" key="9">
    <source>
        <dbReference type="ARBA" id="ARBA00023146"/>
    </source>
</evidence>
<dbReference type="RefSeq" id="WP_316414317.1">
    <property type="nucleotide sequence ID" value="NZ_AP027080.1"/>
</dbReference>
<comment type="caution">
    <text evidence="12">Lacks conserved residue(s) required for the propagation of feature annotation.</text>
</comment>
<dbReference type="InterPro" id="IPR045864">
    <property type="entry name" value="aa-tRNA-synth_II/BPL/LPL"/>
</dbReference>
<dbReference type="SUPFAM" id="SSF55681">
    <property type="entry name" value="Class II aaRS and biotin synthetases"/>
    <property type="match status" value="1"/>
</dbReference>
<name>A0AA48GHP2_9BACT</name>
<dbReference type="InterPro" id="IPR006195">
    <property type="entry name" value="aa-tRNA-synth_II"/>
</dbReference>
<dbReference type="InterPro" id="IPR002317">
    <property type="entry name" value="Ser-tRNA-ligase_type_1"/>
</dbReference>
<organism evidence="16 17">
    <name type="scientific">Mesoterricola silvestris</name>
    <dbReference type="NCBI Taxonomy" id="2927979"/>
    <lineage>
        <taxon>Bacteria</taxon>
        <taxon>Pseudomonadati</taxon>
        <taxon>Acidobacteriota</taxon>
        <taxon>Holophagae</taxon>
        <taxon>Holophagales</taxon>
        <taxon>Holophagaceae</taxon>
        <taxon>Mesoterricola</taxon>
    </lineage>
</organism>
<dbReference type="InterPro" id="IPR010978">
    <property type="entry name" value="tRNA-bd_arm"/>
</dbReference>
<comment type="domain">
    <text evidence="12">Consists of two distinct domains, a catalytic core and a N-terminal extension that is involved in tRNA binding.</text>
</comment>
<dbReference type="SUPFAM" id="SSF46589">
    <property type="entry name" value="tRNA-binding arm"/>
    <property type="match status" value="1"/>
</dbReference>
<sequence>MLDFQEIRRDPERFRLGLQARQEDPTVVDNLLSLDERMRSRLRQLEALREQRNLASRKIPQMQDPGQRQALVASMREVGGKIGELERALAEVEGPFQALLEALPNLPDPRTPLGEGEQGNLLLRTFGTTSVFPFPARPHWELGPDLGILDFERGVKLAGSRFYVLSGAGARLQRALIAWMIDLHIRQGYQEKYLPFLVKPAVVHGAGQLPKFAANLYQDAEDSLYLVPTAEVPLTGLHLNEILEEAELPRCYTAYTPCFRREKMSAGRDVRGIKRGHQFDKVEMYIHCRPEDADSMLDKLLADAEATCTGLGLPYRVKQLCTGDLGFAATRTYDLEVWAPGCGEWLEVSSVSSVGSFQARRSNLRYRPAGGGKPTFLNTLNGSGLGLPRTLIAVMENYQQADGSIRVPEVLRPWMGGMEVIEPEAPLG</sequence>
<feature type="domain" description="Aminoacyl-transfer RNA synthetases class-II family profile" evidence="15">
    <location>
        <begin position="163"/>
        <end position="408"/>
    </location>
</feature>
<keyword evidence="9 12" id="KW-0030">Aminoacyl-tRNA synthetase</keyword>
<reference evidence="17" key="1">
    <citation type="journal article" date="2023" name="Int. J. Syst. Evol. Microbiol.">
        <title>Mesoterricola silvestris gen. nov., sp. nov., Mesoterricola sediminis sp. nov., Geothrix oryzae sp. nov., Geothrix edaphica sp. nov., Geothrix rubra sp. nov., and Geothrix limicola sp. nov., six novel members of Acidobacteriota isolated from soils.</title>
        <authorList>
            <person name="Itoh H."/>
            <person name="Sugisawa Y."/>
            <person name="Mise K."/>
            <person name="Xu Z."/>
            <person name="Kuniyasu M."/>
            <person name="Ushijima N."/>
            <person name="Kawano K."/>
            <person name="Kobayashi E."/>
            <person name="Shiratori Y."/>
            <person name="Masuda Y."/>
            <person name="Senoo K."/>
        </authorList>
    </citation>
    <scope>NUCLEOTIDE SEQUENCE [LARGE SCALE GENOMIC DNA]</scope>
    <source>
        <strain evidence="17">W79</strain>
    </source>
</reference>
<evidence type="ECO:0000256" key="11">
    <source>
        <dbReference type="ARBA" id="ARBA00048823"/>
    </source>
</evidence>
<feature type="binding site" evidence="12">
    <location>
        <position position="383"/>
    </location>
    <ligand>
        <name>L-serine</name>
        <dbReference type="ChEBI" id="CHEBI:33384"/>
    </ligand>
</feature>
<feature type="binding site" evidence="13">
    <location>
        <position position="381"/>
    </location>
    <ligand>
        <name>L-serine</name>
        <dbReference type="ChEBI" id="CHEBI:33384"/>
    </ligand>
</feature>
<feature type="binding site" evidence="12">
    <location>
        <begin position="229"/>
        <end position="231"/>
    </location>
    <ligand>
        <name>L-serine</name>
        <dbReference type="ChEBI" id="CHEBI:33384"/>
    </ligand>
</feature>
<feature type="binding site" evidence="12 13">
    <location>
        <position position="283"/>
    </location>
    <ligand>
        <name>L-serine</name>
        <dbReference type="ChEBI" id="CHEBI:33384"/>
    </ligand>
</feature>
<dbReference type="PANTHER" id="PTHR43697:SF1">
    <property type="entry name" value="SERINE--TRNA LIGASE"/>
    <property type="match status" value="1"/>
</dbReference>
<dbReference type="Pfam" id="PF00587">
    <property type="entry name" value="tRNA-synt_2b"/>
    <property type="match status" value="1"/>
</dbReference>
<evidence type="ECO:0000256" key="3">
    <source>
        <dbReference type="ARBA" id="ARBA00010728"/>
    </source>
</evidence>
<dbReference type="GO" id="GO:0004828">
    <property type="term" value="F:serine-tRNA ligase activity"/>
    <property type="evidence" value="ECO:0007669"/>
    <property type="project" value="UniProtKB-UniRule"/>
</dbReference>
<evidence type="ECO:0000313" key="16">
    <source>
        <dbReference type="EMBL" id="BDU71427.1"/>
    </source>
</evidence>
<evidence type="ECO:0000259" key="15">
    <source>
        <dbReference type="PROSITE" id="PS50862"/>
    </source>
</evidence>
<protein>
    <recommendedName>
        <fullName evidence="12">Serine--tRNA ligase</fullName>
        <ecNumber evidence="12">6.1.1.11</ecNumber>
    </recommendedName>
    <alternativeName>
        <fullName evidence="12">Seryl-tRNA synthetase</fullName>
        <shortName evidence="12">SerRS</shortName>
    </alternativeName>
    <alternativeName>
        <fullName evidence="12">Seryl-tRNA(Ser/Sec) synthetase</fullName>
    </alternativeName>
</protein>
<comment type="subcellular location">
    <subcellularLocation>
        <location evidence="1 12">Cytoplasm</location>
    </subcellularLocation>
</comment>
<dbReference type="EMBL" id="AP027080">
    <property type="protein sequence ID" value="BDU71427.1"/>
    <property type="molecule type" value="Genomic_DNA"/>
</dbReference>
<dbReference type="Gene3D" id="1.10.287.40">
    <property type="entry name" value="Serine-tRNA synthetase, tRNA binding domain"/>
    <property type="match status" value="1"/>
</dbReference>
<dbReference type="InterPro" id="IPR015866">
    <property type="entry name" value="Ser-tRNA-synth_1_N"/>
</dbReference>
<keyword evidence="8 12" id="KW-0648">Protein biosynthesis</keyword>
<dbReference type="CDD" id="cd00770">
    <property type="entry name" value="SerRS_core"/>
    <property type="match status" value="1"/>
</dbReference>
<evidence type="ECO:0000256" key="13">
    <source>
        <dbReference type="PIRSR" id="PIRSR001529-1"/>
    </source>
</evidence>
<evidence type="ECO:0000256" key="14">
    <source>
        <dbReference type="PIRSR" id="PIRSR001529-2"/>
    </source>
</evidence>
<comment type="pathway">
    <text evidence="2 12">Aminoacyl-tRNA biosynthesis; selenocysteinyl-tRNA(Sec) biosynthesis; L-seryl-tRNA(Sec) from L-serine and tRNA(Sec): step 1/1.</text>
</comment>
<evidence type="ECO:0000256" key="12">
    <source>
        <dbReference type="HAMAP-Rule" id="MF_00176"/>
    </source>
</evidence>
<evidence type="ECO:0000256" key="6">
    <source>
        <dbReference type="ARBA" id="ARBA00022741"/>
    </source>
</evidence>
<proteinExistence type="inferred from homology"/>
<dbReference type="GO" id="GO:0006434">
    <property type="term" value="P:seryl-tRNA aminoacylation"/>
    <property type="evidence" value="ECO:0007669"/>
    <property type="project" value="UniProtKB-UniRule"/>
</dbReference>
<dbReference type="Gene3D" id="3.30.930.10">
    <property type="entry name" value="Bira Bifunctional Protein, Domain 2"/>
    <property type="match status" value="1"/>
</dbReference>
<dbReference type="GO" id="GO:0016260">
    <property type="term" value="P:selenocysteine biosynthetic process"/>
    <property type="evidence" value="ECO:0007669"/>
    <property type="project" value="UniProtKB-UniRule"/>
</dbReference>
<dbReference type="GO" id="GO:0005524">
    <property type="term" value="F:ATP binding"/>
    <property type="evidence" value="ECO:0007669"/>
    <property type="project" value="UniProtKB-UniRule"/>
</dbReference>
<dbReference type="EC" id="6.1.1.11" evidence="12"/>
<keyword evidence="5 12" id="KW-0436">Ligase</keyword>
<keyword evidence="4 12" id="KW-0963">Cytoplasm</keyword>
<dbReference type="InterPro" id="IPR002314">
    <property type="entry name" value="aa-tRNA-synt_IIb"/>
</dbReference>
<comment type="function">
    <text evidence="12">Catalyzes the attachment of serine to tRNA(Ser). Is also able to aminoacylate tRNA(Sec) with serine, to form the misacylated tRNA L-seryl-tRNA(Sec), which will be further converted into selenocysteinyl-tRNA(Sec).</text>
</comment>
<evidence type="ECO:0000256" key="4">
    <source>
        <dbReference type="ARBA" id="ARBA00022490"/>
    </source>
</evidence>
<comment type="catalytic activity">
    <reaction evidence="11 12">
        <text>tRNA(Ser) + L-serine + ATP = L-seryl-tRNA(Ser) + AMP + diphosphate + H(+)</text>
        <dbReference type="Rhea" id="RHEA:12292"/>
        <dbReference type="Rhea" id="RHEA-COMP:9669"/>
        <dbReference type="Rhea" id="RHEA-COMP:9703"/>
        <dbReference type="ChEBI" id="CHEBI:15378"/>
        <dbReference type="ChEBI" id="CHEBI:30616"/>
        <dbReference type="ChEBI" id="CHEBI:33019"/>
        <dbReference type="ChEBI" id="CHEBI:33384"/>
        <dbReference type="ChEBI" id="CHEBI:78442"/>
        <dbReference type="ChEBI" id="CHEBI:78533"/>
        <dbReference type="ChEBI" id="CHEBI:456215"/>
        <dbReference type="EC" id="6.1.1.11"/>
    </reaction>
</comment>
<dbReference type="GO" id="GO:0005737">
    <property type="term" value="C:cytoplasm"/>
    <property type="evidence" value="ECO:0007669"/>
    <property type="project" value="UniProtKB-SubCell"/>
</dbReference>
<dbReference type="PROSITE" id="PS50862">
    <property type="entry name" value="AA_TRNA_LIGASE_II"/>
    <property type="match status" value="1"/>
</dbReference>
<accession>A0AA48GHP2</accession>
<dbReference type="HAMAP" id="MF_00176">
    <property type="entry name" value="Ser_tRNA_synth_type1"/>
    <property type="match status" value="1"/>
</dbReference>
<feature type="binding site" evidence="12 14">
    <location>
        <begin position="347"/>
        <end position="350"/>
    </location>
    <ligand>
        <name>ATP</name>
        <dbReference type="ChEBI" id="CHEBI:30616"/>
    </ligand>
</feature>
<dbReference type="NCBIfam" id="TIGR00414">
    <property type="entry name" value="serS"/>
    <property type="match status" value="1"/>
</dbReference>
<dbReference type="InterPro" id="IPR042103">
    <property type="entry name" value="SerRS_1_N_sf"/>
</dbReference>
<comment type="similarity">
    <text evidence="3 12">Belongs to the class-II aminoacyl-tRNA synthetase family. Type-1 seryl-tRNA synthetase subfamily.</text>
</comment>
<evidence type="ECO:0000256" key="7">
    <source>
        <dbReference type="ARBA" id="ARBA00022840"/>
    </source>
</evidence>
<comment type="catalytic activity">
    <reaction evidence="10 12">
        <text>tRNA(Sec) + L-serine + ATP = L-seryl-tRNA(Sec) + AMP + diphosphate + H(+)</text>
        <dbReference type="Rhea" id="RHEA:42580"/>
        <dbReference type="Rhea" id="RHEA-COMP:9742"/>
        <dbReference type="Rhea" id="RHEA-COMP:10128"/>
        <dbReference type="ChEBI" id="CHEBI:15378"/>
        <dbReference type="ChEBI" id="CHEBI:30616"/>
        <dbReference type="ChEBI" id="CHEBI:33019"/>
        <dbReference type="ChEBI" id="CHEBI:33384"/>
        <dbReference type="ChEBI" id="CHEBI:78442"/>
        <dbReference type="ChEBI" id="CHEBI:78533"/>
        <dbReference type="ChEBI" id="CHEBI:456215"/>
        <dbReference type="EC" id="6.1.1.11"/>
    </reaction>
</comment>
<comment type="subunit">
    <text evidence="12">Homodimer. The tRNA molecule binds across the dimer.</text>
</comment>
<evidence type="ECO:0000256" key="10">
    <source>
        <dbReference type="ARBA" id="ARBA00047929"/>
    </source>
</evidence>
<keyword evidence="6 12" id="KW-0547">Nucleotide-binding</keyword>
<dbReference type="PANTHER" id="PTHR43697">
    <property type="entry name" value="SERYL-TRNA SYNTHETASE"/>
    <property type="match status" value="1"/>
</dbReference>
<feature type="binding site" evidence="13">
    <location>
        <position position="260"/>
    </location>
    <ligand>
        <name>L-serine</name>
        <dbReference type="ChEBI" id="CHEBI:33384"/>
    </ligand>
</feature>
<evidence type="ECO:0000256" key="8">
    <source>
        <dbReference type="ARBA" id="ARBA00022917"/>
    </source>
</evidence>
<dbReference type="AlphaFoldDB" id="A0AA48GHP2"/>
<dbReference type="InterPro" id="IPR033729">
    <property type="entry name" value="SerRS_core"/>
</dbReference>
<dbReference type="PIRSF" id="PIRSF001529">
    <property type="entry name" value="Ser-tRNA-synth_IIa"/>
    <property type="match status" value="1"/>
</dbReference>
<dbReference type="Proteomes" id="UP001238179">
    <property type="component" value="Chromosome"/>
</dbReference>